<name>S2CYS9_INDAL</name>
<keyword evidence="2" id="KW-1185">Reference proteome</keyword>
<gene>
    <name evidence="1" type="ORF">A33Q_4405</name>
</gene>
<protein>
    <submittedName>
        <fullName evidence="1">Uncharacterized protein</fullName>
    </submittedName>
</protein>
<evidence type="ECO:0000313" key="1">
    <source>
        <dbReference type="EMBL" id="EOZ92312.1"/>
    </source>
</evidence>
<sequence>MVRILGERDNKKYVFRKIDLLGNLPGRSFLLWDKNVKFNTTQIKQL</sequence>
<dbReference type="Proteomes" id="UP000006073">
    <property type="component" value="Unassembled WGS sequence"/>
</dbReference>
<dbReference type="EMBL" id="ALWO02000052">
    <property type="protein sequence ID" value="EOZ92312.1"/>
    <property type="molecule type" value="Genomic_DNA"/>
</dbReference>
<accession>S2CYS9</accession>
<dbReference type="AlphaFoldDB" id="S2CYS9"/>
<evidence type="ECO:0000313" key="2">
    <source>
        <dbReference type="Proteomes" id="UP000006073"/>
    </source>
</evidence>
<comment type="caution">
    <text evidence="1">The sequence shown here is derived from an EMBL/GenBank/DDBJ whole genome shotgun (WGS) entry which is preliminary data.</text>
</comment>
<reference evidence="1 2" key="1">
    <citation type="journal article" date="2013" name="Genome Announc.">
        <title>Draft Genome Sequence of Indibacter alkaliphilus Strain LW1T, Isolated from Lonar Lake, a Haloalkaline Lake in the Buldana District of Maharashtra, India.</title>
        <authorList>
            <person name="Singh A."/>
            <person name="Kumar Jangir P."/>
            <person name="Sharma R."/>
            <person name="Singh A."/>
            <person name="Kumar Pinnaka A."/>
            <person name="Shivaji S."/>
        </authorList>
    </citation>
    <scope>NUCLEOTIDE SEQUENCE [LARGE SCALE GENOMIC DNA]</scope>
    <source>
        <strain evidence="2">CCUG 57479 / KCTC 22604 / LW1</strain>
    </source>
</reference>
<organism evidence="1 2">
    <name type="scientific">Indibacter alkaliphilus (strain CCUG 57479 / KCTC 22604 / LW1)</name>
    <dbReference type="NCBI Taxonomy" id="1189612"/>
    <lineage>
        <taxon>Bacteria</taxon>
        <taxon>Pseudomonadati</taxon>
        <taxon>Bacteroidota</taxon>
        <taxon>Cytophagia</taxon>
        <taxon>Cytophagales</taxon>
        <taxon>Cyclobacteriaceae</taxon>
    </lineage>
</organism>
<proteinExistence type="predicted"/>